<name>A0A198AIA0_9BACL</name>
<evidence type="ECO:0000313" key="5">
    <source>
        <dbReference type="EMBL" id="OAS21234.1"/>
    </source>
</evidence>
<dbReference type="OrthoDB" id="9775224at2"/>
<feature type="coiled-coil region" evidence="3">
    <location>
        <begin position="30"/>
        <end position="57"/>
    </location>
</feature>
<dbReference type="GO" id="GO:0008976">
    <property type="term" value="F:polyphosphate kinase activity"/>
    <property type="evidence" value="ECO:0007669"/>
    <property type="project" value="InterPro"/>
</dbReference>
<reference evidence="5 6" key="1">
    <citation type="submission" date="2016-05" db="EMBL/GenBank/DDBJ databases">
        <title>Paenibacillus sp. 1ZS3-15 nov., isolated from the rhizosphere soil.</title>
        <authorList>
            <person name="Zhang X.X."/>
            <person name="Zhang J."/>
        </authorList>
    </citation>
    <scope>NUCLEOTIDE SEQUENCE [LARGE SCALE GENOMIC DNA]</scope>
    <source>
        <strain evidence="5 6">1ZS3-15</strain>
    </source>
</reference>
<dbReference type="GO" id="GO:0006797">
    <property type="term" value="P:polyphosphate metabolic process"/>
    <property type="evidence" value="ECO:0007669"/>
    <property type="project" value="InterPro"/>
</dbReference>
<keyword evidence="2 5" id="KW-0418">Kinase</keyword>
<dbReference type="EMBL" id="LYPB01000049">
    <property type="protein sequence ID" value="OAS21234.1"/>
    <property type="molecule type" value="Genomic_DNA"/>
</dbReference>
<keyword evidence="3" id="KW-0175">Coiled coil</keyword>
<protein>
    <submittedName>
        <fullName evidence="5">Polyphosphate kinase</fullName>
    </submittedName>
</protein>
<dbReference type="InterPro" id="IPR022300">
    <property type="entry name" value="PPK2-rel_1"/>
</dbReference>
<dbReference type="NCBIfam" id="TIGR03709">
    <property type="entry name" value="PPK2_rel_1"/>
    <property type="match status" value="1"/>
</dbReference>
<organism evidence="5 6">
    <name type="scientific">Paenibacillus oryzisoli</name>
    <dbReference type="NCBI Taxonomy" id="1850517"/>
    <lineage>
        <taxon>Bacteria</taxon>
        <taxon>Bacillati</taxon>
        <taxon>Bacillota</taxon>
        <taxon>Bacilli</taxon>
        <taxon>Bacillales</taxon>
        <taxon>Paenibacillaceae</taxon>
        <taxon>Paenibacillus</taxon>
    </lineage>
</organism>
<keyword evidence="6" id="KW-1185">Reference proteome</keyword>
<dbReference type="PIRSF" id="PIRSF028756">
    <property type="entry name" value="PPK2_prd"/>
    <property type="match status" value="1"/>
</dbReference>
<feature type="domain" description="Polyphosphate kinase-2-related" evidence="4">
    <location>
        <begin position="29"/>
        <end position="252"/>
    </location>
</feature>
<dbReference type="STRING" id="1850517.A8708_30625"/>
<evidence type="ECO:0000259" key="4">
    <source>
        <dbReference type="Pfam" id="PF03976"/>
    </source>
</evidence>
<dbReference type="AlphaFoldDB" id="A0A198AIA0"/>
<gene>
    <name evidence="5" type="ORF">A8708_30625</name>
</gene>
<dbReference type="Proteomes" id="UP000078454">
    <property type="component" value="Unassembled WGS sequence"/>
</dbReference>
<proteinExistence type="predicted"/>
<evidence type="ECO:0000256" key="2">
    <source>
        <dbReference type="ARBA" id="ARBA00022777"/>
    </source>
</evidence>
<evidence type="ECO:0000256" key="1">
    <source>
        <dbReference type="ARBA" id="ARBA00022679"/>
    </source>
</evidence>
<dbReference type="Gene3D" id="3.40.50.300">
    <property type="entry name" value="P-loop containing nucleotide triphosphate hydrolases"/>
    <property type="match status" value="1"/>
</dbReference>
<keyword evidence="1" id="KW-0808">Transferase</keyword>
<dbReference type="InterPro" id="IPR022488">
    <property type="entry name" value="PPK2-related"/>
</dbReference>
<accession>A0A198AIA0</accession>
<comment type="caution">
    <text evidence="5">The sequence shown here is derived from an EMBL/GenBank/DDBJ whole genome shotgun (WGS) entry which is preliminary data.</text>
</comment>
<dbReference type="PANTHER" id="PTHR34383">
    <property type="entry name" value="POLYPHOSPHATE:AMP PHOSPHOTRANSFERASE-RELATED"/>
    <property type="match status" value="1"/>
</dbReference>
<evidence type="ECO:0000313" key="6">
    <source>
        <dbReference type="Proteomes" id="UP000078454"/>
    </source>
</evidence>
<dbReference type="Pfam" id="PF03976">
    <property type="entry name" value="PPK2"/>
    <property type="match status" value="1"/>
</dbReference>
<sequence>MSNSDFRWEPGKKVHLSELDPNDTNAHQERDEIELNMARLRERLEALQNMLYAEKRQSVLFVIQGMDCSGKDGVVKHALGSLHPQGFQVTSFRTPTEEEASHDFLWRAHRATPAKGMIGAFIRSYYEDVLITRVHGTIDEVETKQRFKHIKHFEKLLESSGVKIVKIFLHISQDFQLAKLRNRLKDPTKRWKFDKNDLVERESWDEYQEAYEDVIKHCSSESAPWYIVPANHRWYRDWAVLQIAVATLESMDLTYPESDQEFDEKLLATLQ</sequence>
<dbReference type="RefSeq" id="WP_068662809.1">
    <property type="nucleotide sequence ID" value="NZ_LYPB01000049.1"/>
</dbReference>
<evidence type="ECO:0000256" key="3">
    <source>
        <dbReference type="SAM" id="Coils"/>
    </source>
</evidence>
<dbReference type="InterPro" id="IPR016898">
    <property type="entry name" value="Polyphosphate_phosphotransfera"/>
</dbReference>
<dbReference type="SUPFAM" id="SSF52540">
    <property type="entry name" value="P-loop containing nucleoside triphosphate hydrolases"/>
    <property type="match status" value="1"/>
</dbReference>
<dbReference type="PANTHER" id="PTHR34383:SF3">
    <property type="entry name" value="POLYPHOSPHATE:AMP PHOSPHOTRANSFERASE"/>
    <property type="match status" value="1"/>
</dbReference>
<dbReference type="InterPro" id="IPR027417">
    <property type="entry name" value="P-loop_NTPase"/>
</dbReference>